<dbReference type="SUPFAM" id="SSF47336">
    <property type="entry name" value="ACP-like"/>
    <property type="match status" value="1"/>
</dbReference>
<dbReference type="GO" id="GO:0009245">
    <property type="term" value="P:lipid A biosynthetic process"/>
    <property type="evidence" value="ECO:0007669"/>
    <property type="project" value="TreeGrafter"/>
</dbReference>
<dbReference type="InterPro" id="IPR036736">
    <property type="entry name" value="ACP-like_sf"/>
</dbReference>
<sequence length="134" mass="15325">MSSLRRILGVLHLVQLLRRAVFSDTEAFKLGGYNNVLTWYSPSSRSSGTFAHSNTLERVTSILCTKFEKEEEGIAPECNYRKEFGADNLDEVELLLALEEEFDVNIPDHDFNDLHTVKDIADYLERQLNRKAST</sequence>
<evidence type="ECO:0000256" key="4">
    <source>
        <dbReference type="RuleBase" id="RU000722"/>
    </source>
</evidence>
<comment type="function">
    <text evidence="4">Carrier of the growing fatty acid chain in fatty acid biosynthesis.</text>
</comment>
<name>A0AAD8LJ77_BABGI</name>
<feature type="signal peptide" evidence="5">
    <location>
        <begin position="1"/>
        <end position="22"/>
    </location>
</feature>
<keyword evidence="2 4" id="KW-0596">Phosphopantetheine</keyword>
<accession>A0AAD8LJ77</accession>
<dbReference type="Pfam" id="PF00550">
    <property type="entry name" value="PP-binding"/>
    <property type="match status" value="1"/>
</dbReference>
<keyword evidence="4" id="KW-0443">Lipid metabolism</keyword>
<evidence type="ECO:0000313" key="8">
    <source>
        <dbReference type="Proteomes" id="UP001230268"/>
    </source>
</evidence>
<dbReference type="GO" id="GO:0000035">
    <property type="term" value="F:acyl binding"/>
    <property type="evidence" value="ECO:0007669"/>
    <property type="project" value="TreeGrafter"/>
</dbReference>
<keyword evidence="4" id="KW-0444">Lipid biosynthesis</keyword>
<dbReference type="InterPro" id="IPR003231">
    <property type="entry name" value="ACP"/>
</dbReference>
<comment type="caution">
    <text evidence="7">The sequence shown here is derived from an EMBL/GenBank/DDBJ whole genome shotgun (WGS) entry which is preliminary data.</text>
</comment>
<keyword evidence="3" id="KW-0597">Phosphoprotein</keyword>
<reference evidence="7" key="1">
    <citation type="submission" date="2023-08" db="EMBL/GenBank/DDBJ databases">
        <title>Draft sequence of the Babesia gibsoni genome.</title>
        <authorList>
            <person name="Yamagishi J.Y."/>
            <person name="Xuan X.X."/>
        </authorList>
    </citation>
    <scope>NUCLEOTIDE SEQUENCE</scope>
    <source>
        <strain evidence="7">Azabu</strain>
    </source>
</reference>
<dbReference type="EMBL" id="JAVEPI010000005">
    <property type="protein sequence ID" value="KAK1441819.1"/>
    <property type="molecule type" value="Genomic_DNA"/>
</dbReference>
<gene>
    <name evidence="7" type="ORF">BgAZ_501510</name>
</gene>
<dbReference type="Gene3D" id="1.10.1200.10">
    <property type="entry name" value="ACP-like"/>
    <property type="match status" value="1"/>
</dbReference>
<proteinExistence type="inferred from homology"/>
<dbReference type="GO" id="GO:0000036">
    <property type="term" value="F:acyl carrier activity"/>
    <property type="evidence" value="ECO:0007669"/>
    <property type="project" value="TreeGrafter"/>
</dbReference>
<evidence type="ECO:0000256" key="2">
    <source>
        <dbReference type="ARBA" id="ARBA00022450"/>
    </source>
</evidence>
<dbReference type="Proteomes" id="UP001230268">
    <property type="component" value="Unassembled WGS sequence"/>
</dbReference>
<evidence type="ECO:0000259" key="6">
    <source>
        <dbReference type="PROSITE" id="PS50075"/>
    </source>
</evidence>
<feature type="domain" description="Carrier" evidence="6">
    <location>
        <begin position="53"/>
        <end position="128"/>
    </location>
</feature>
<comment type="similarity">
    <text evidence="1">Belongs to the acyl carrier protein (ACP) family.</text>
</comment>
<keyword evidence="4" id="KW-0276">Fatty acid metabolism</keyword>
<keyword evidence="5" id="KW-0732">Signal</keyword>
<evidence type="ECO:0000256" key="1">
    <source>
        <dbReference type="ARBA" id="ARBA00010930"/>
    </source>
</evidence>
<dbReference type="AlphaFoldDB" id="A0AAD8LJ77"/>
<dbReference type="HAMAP" id="MF_01217">
    <property type="entry name" value="Acyl_carrier"/>
    <property type="match status" value="1"/>
</dbReference>
<evidence type="ECO:0000256" key="3">
    <source>
        <dbReference type="ARBA" id="ARBA00022553"/>
    </source>
</evidence>
<dbReference type="PANTHER" id="PTHR20863">
    <property type="entry name" value="ACYL CARRIER PROTEIN"/>
    <property type="match status" value="1"/>
</dbReference>
<dbReference type="PANTHER" id="PTHR20863:SF76">
    <property type="entry name" value="CARRIER DOMAIN-CONTAINING PROTEIN"/>
    <property type="match status" value="1"/>
</dbReference>
<keyword evidence="4" id="KW-0275">Fatty acid biosynthesis</keyword>
<dbReference type="NCBIfam" id="NF002148">
    <property type="entry name" value="PRK00982.1-2"/>
    <property type="match status" value="1"/>
</dbReference>
<feature type="chain" id="PRO_5042123480" description="Acyl carrier protein" evidence="5">
    <location>
        <begin position="23"/>
        <end position="134"/>
    </location>
</feature>
<dbReference type="GO" id="GO:0016020">
    <property type="term" value="C:membrane"/>
    <property type="evidence" value="ECO:0007669"/>
    <property type="project" value="GOC"/>
</dbReference>
<evidence type="ECO:0000256" key="5">
    <source>
        <dbReference type="SAM" id="SignalP"/>
    </source>
</evidence>
<keyword evidence="8" id="KW-1185">Reference proteome</keyword>
<dbReference type="PROSITE" id="PS50075">
    <property type="entry name" value="CARRIER"/>
    <property type="match status" value="1"/>
</dbReference>
<dbReference type="InterPro" id="IPR009081">
    <property type="entry name" value="PP-bd_ACP"/>
</dbReference>
<organism evidence="7 8">
    <name type="scientific">Babesia gibsoni</name>
    <dbReference type="NCBI Taxonomy" id="33632"/>
    <lineage>
        <taxon>Eukaryota</taxon>
        <taxon>Sar</taxon>
        <taxon>Alveolata</taxon>
        <taxon>Apicomplexa</taxon>
        <taxon>Aconoidasida</taxon>
        <taxon>Piroplasmida</taxon>
        <taxon>Babesiidae</taxon>
        <taxon>Babesia</taxon>
    </lineage>
</organism>
<protein>
    <recommendedName>
        <fullName evidence="4">Acyl carrier protein</fullName>
    </recommendedName>
</protein>
<dbReference type="GO" id="GO:0005829">
    <property type="term" value="C:cytosol"/>
    <property type="evidence" value="ECO:0007669"/>
    <property type="project" value="TreeGrafter"/>
</dbReference>
<evidence type="ECO:0000313" key="7">
    <source>
        <dbReference type="EMBL" id="KAK1441819.1"/>
    </source>
</evidence>